<evidence type="ECO:0000256" key="5">
    <source>
        <dbReference type="SAM" id="Phobius"/>
    </source>
</evidence>
<dbReference type="PROSITE" id="PS51257">
    <property type="entry name" value="PROKAR_LIPOPROTEIN"/>
    <property type="match status" value="1"/>
</dbReference>
<dbReference type="OrthoDB" id="433512at2759"/>
<dbReference type="RefSeq" id="XP_004254366.1">
    <property type="nucleotide sequence ID" value="XM_004254318.1"/>
</dbReference>
<dbReference type="Proteomes" id="UP000014680">
    <property type="component" value="Unassembled WGS sequence"/>
</dbReference>
<dbReference type="Gene3D" id="1.20.1250.20">
    <property type="entry name" value="MFS general substrate transporter like domains"/>
    <property type="match status" value="1"/>
</dbReference>
<gene>
    <name evidence="6" type="ORF">EIN_145790</name>
</gene>
<evidence type="ECO:0000256" key="4">
    <source>
        <dbReference type="ARBA" id="ARBA00023136"/>
    </source>
</evidence>
<dbReference type="InterPro" id="IPR005828">
    <property type="entry name" value="MFS_sugar_transport-like"/>
</dbReference>
<dbReference type="Pfam" id="PF00083">
    <property type="entry name" value="Sugar_tr"/>
    <property type="match status" value="1"/>
</dbReference>
<dbReference type="GeneID" id="14886589"/>
<name>L7FLU9_ENTIV</name>
<evidence type="ECO:0000313" key="6">
    <source>
        <dbReference type="EMBL" id="ELP87595.1"/>
    </source>
</evidence>
<dbReference type="AlphaFoldDB" id="L7FLU9"/>
<keyword evidence="4 5" id="KW-0472">Membrane</keyword>
<feature type="transmembrane region" description="Helical" evidence="5">
    <location>
        <begin position="105"/>
        <end position="127"/>
    </location>
</feature>
<feature type="transmembrane region" description="Helical" evidence="5">
    <location>
        <begin position="73"/>
        <end position="93"/>
    </location>
</feature>
<comment type="subcellular location">
    <subcellularLocation>
        <location evidence="1">Membrane</location>
    </subcellularLocation>
</comment>
<dbReference type="SUPFAM" id="SSF103473">
    <property type="entry name" value="MFS general substrate transporter"/>
    <property type="match status" value="1"/>
</dbReference>
<proteinExistence type="predicted"/>
<evidence type="ECO:0000313" key="7">
    <source>
        <dbReference type="Proteomes" id="UP000014680"/>
    </source>
</evidence>
<reference evidence="6 7" key="1">
    <citation type="submission" date="2012-10" db="EMBL/GenBank/DDBJ databases">
        <authorList>
            <person name="Zafar N."/>
            <person name="Inman J."/>
            <person name="Hall N."/>
            <person name="Lorenzi H."/>
            <person name="Caler E."/>
        </authorList>
    </citation>
    <scope>NUCLEOTIDE SEQUENCE [LARGE SCALE GENOMIC DNA]</scope>
    <source>
        <strain evidence="6 7">IP1</strain>
    </source>
</reference>
<keyword evidence="7" id="KW-1185">Reference proteome</keyword>
<dbReference type="GO" id="GO:0016020">
    <property type="term" value="C:membrane"/>
    <property type="evidence" value="ECO:0007669"/>
    <property type="project" value="UniProtKB-SubCell"/>
</dbReference>
<dbReference type="InterPro" id="IPR036259">
    <property type="entry name" value="MFS_trans_sf"/>
</dbReference>
<keyword evidence="3 5" id="KW-1133">Transmembrane helix</keyword>
<organism evidence="6 7">
    <name type="scientific">Entamoeba invadens IP1</name>
    <dbReference type="NCBI Taxonomy" id="370355"/>
    <lineage>
        <taxon>Eukaryota</taxon>
        <taxon>Amoebozoa</taxon>
        <taxon>Evosea</taxon>
        <taxon>Archamoebae</taxon>
        <taxon>Mastigamoebida</taxon>
        <taxon>Entamoebidae</taxon>
        <taxon>Entamoeba</taxon>
    </lineage>
</organism>
<accession>L7FLU9</accession>
<protein>
    <submittedName>
        <fullName evidence="6">Inorganic phosphate transporter, putative</fullName>
    </submittedName>
</protein>
<feature type="transmembrane region" description="Helical" evidence="5">
    <location>
        <begin position="23"/>
        <end position="42"/>
    </location>
</feature>
<keyword evidence="2 5" id="KW-0812">Transmembrane</keyword>
<dbReference type="GO" id="GO:0022857">
    <property type="term" value="F:transmembrane transporter activity"/>
    <property type="evidence" value="ECO:0007669"/>
    <property type="project" value="InterPro"/>
</dbReference>
<evidence type="ECO:0000256" key="1">
    <source>
        <dbReference type="ARBA" id="ARBA00004370"/>
    </source>
</evidence>
<sequence length="137" mass="15410">MPKKKVVAKTTKSEEKQLIKKNWYYLFGTAGCWFFVDIAFYGNSMFNSTVLQFIGFGPKDTDSDHRQGLISTAIKNLILVSIAFPGFIVSFLLVDRIGRKPLRLFGFAGTAVWTFCSCGGLMMMGFLCRSLPQKERA</sequence>
<dbReference type="EMBL" id="KB206843">
    <property type="protein sequence ID" value="ELP87595.1"/>
    <property type="molecule type" value="Genomic_DNA"/>
</dbReference>
<dbReference type="VEuPathDB" id="AmoebaDB:EIN_145790"/>
<evidence type="ECO:0000256" key="3">
    <source>
        <dbReference type="ARBA" id="ARBA00022989"/>
    </source>
</evidence>
<evidence type="ECO:0000256" key="2">
    <source>
        <dbReference type="ARBA" id="ARBA00022692"/>
    </source>
</evidence>
<dbReference type="KEGG" id="eiv:EIN_145790"/>